<dbReference type="PANTHER" id="PTHR23024:SF139">
    <property type="entry name" value="CARBOXYLESTERASE 15-RELATED"/>
    <property type="match status" value="1"/>
</dbReference>
<comment type="caution">
    <text evidence="2">The sequence shown here is derived from an EMBL/GenBank/DDBJ whole genome shotgun (WGS) entry which is preliminary data.</text>
</comment>
<dbReference type="EMBL" id="CM031818">
    <property type="protein sequence ID" value="KAG6638559.1"/>
    <property type="molecule type" value="Genomic_DNA"/>
</dbReference>
<name>A0A8T1P3X9_CARIL</name>
<dbReference type="Proteomes" id="UP000811609">
    <property type="component" value="Chromosome 10"/>
</dbReference>
<keyword evidence="4" id="KW-1185">Reference proteome</keyword>
<gene>
    <name evidence="2" type="ORF">CIPAW_10G043300</name>
    <name evidence="3" type="ORF">I3842_10G042500</name>
</gene>
<sequence>MAPNQPIVKEVTGWLRVFADGTTDRTWTGPPHRGFIDGVATHNVVIDTNSSVAVRIYIPEKNMIDTQDKNKLPLLLQFHGGDFCISRADWFMYYHFYACLVRTARAVCVSVYLPLAPEHKLPAACDEAYADFLFLVGDSTCGNLVHQLAARAGDTNTDPVHLSSGILLHPGFLRAEPSKSFLETPEMPLLTREMVNKFISLALPVGSTKDHPITCPMGSLNDLLRDLELEYCEAMEAAGKDVEVSMNRGMGHNFYFNKLAIDMDPESAAQADKLIEAITNFISRH</sequence>
<proteinExistence type="predicted"/>
<evidence type="ECO:0000313" key="2">
    <source>
        <dbReference type="EMBL" id="KAG6638559.1"/>
    </source>
</evidence>
<feature type="domain" description="Alpha/beta hydrolase fold-3" evidence="1">
    <location>
        <begin position="75"/>
        <end position="255"/>
    </location>
</feature>
<dbReference type="Pfam" id="PF07859">
    <property type="entry name" value="Abhydrolase_3"/>
    <property type="match status" value="1"/>
</dbReference>
<dbReference type="PANTHER" id="PTHR23024">
    <property type="entry name" value="ARYLACETAMIDE DEACETYLASE"/>
    <property type="match status" value="1"/>
</dbReference>
<evidence type="ECO:0000313" key="4">
    <source>
        <dbReference type="Proteomes" id="UP000811609"/>
    </source>
</evidence>
<dbReference type="AlphaFoldDB" id="A0A8T1P3X9"/>
<organism evidence="2 4">
    <name type="scientific">Carya illinoinensis</name>
    <name type="common">Pecan</name>
    <dbReference type="NCBI Taxonomy" id="32201"/>
    <lineage>
        <taxon>Eukaryota</taxon>
        <taxon>Viridiplantae</taxon>
        <taxon>Streptophyta</taxon>
        <taxon>Embryophyta</taxon>
        <taxon>Tracheophyta</taxon>
        <taxon>Spermatophyta</taxon>
        <taxon>Magnoliopsida</taxon>
        <taxon>eudicotyledons</taxon>
        <taxon>Gunneridae</taxon>
        <taxon>Pentapetalae</taxon>
        <taxon>rosids</taxon>
        <taxon>fabids</taxon>
        <taxon>Fagales</taxon>
        <taxon>Juglandaceae</taxon>
        <taxon>Carya</taxon>
    </lineage>
</organism>
<accession>A0A8T1P3X9</accession>
<dbReference type="Proteomes" id="UP000811246">
    <property type="component" value="Chromosome 10"/>
</dbReference>
<evidence type="ECO:0000313" key="3">
    <source>
        <dbReference type="EMBL" id="KAG6691004.1"/>
    </source>
</evidence>
<evidence type="ECO:0000259" key="1">
    <source>
        <dbReference type="Pfam" id="PF07859"/>
    </source>
</evidence>
<dbReference type="InterPro" id="IPR013094">
    <property type="entry name" value="AB_hydrolase_3"/>
</dbReference>
<protein>
    <recommendedName>
        <fullName evidence="1">Alpha/beta hydrolase fold-3 domain-containing protein</fullName>
    </recommendedName>
</protein>
<reference evidence="2" key="1">
    <citation type="submission" date="2020-12" db="EMBL/GenBank/DDBJ databases">
        <title>WGS assembly of Carya illinoinensis cv. Pawnee.</title>
        <authorList>
            <person name="Platts A."/>
            <person name="Shu S."/>
            <person name="Wright S."/>
            <person name="Barry K."/>
            <person name="Edger P."/>
            <person name="Pires J.C."/>
            <person name="Schmutz J."/>
        </authorList>
    </citation>
    <scope>NUCLEOTIDE SEQUENCE</scope>
    <source>
        <tissue evidence="2">Leaf</tissue>
    </source>
</reference>
<dbReference type="GO" id="GO:0016787">
    <property type="term" value="F:hydrolase activity"/>
    <property type="evidence" value="ECO:0007669"/>
    <property type="project" value="InterPro"/>
</dbReference>
<reference evidence="3" key="2">
    <citation type="submission" date="2021-01" db="EMBL/GenBank/DDBJ databases">
        <authorList>
            <person name="Lovell J.T."/>
            <person name="Bentley N."/>
            <person name="Bhattarai G."/>
            <person name="Jenkins J.W."/>
            <person name="Sreedasyam A."/>
            <person name="Alarcon Y."/>
            <person name="Bock C."/>
            <person name="Boston L."/>
            <person name="Carlson J."/>
            <person name="Cervantes K."/>
            <person name="Clermont K."/>
            <person name="Krom N."/>
            <person name="Kubenka K."/>
            <person name="Mamidi S."/>
            <person name="Mattison C."/>
            <person name="Monteros M."/>
            <person name="Pisani C."/>
            <person name="Plott C."/>
            <person name="Rajasekar S."/>
            <person name="Rhein H.S."/>
            <person name="Rohla C."/>
            <person name="Song M."/>
            <person name="Hilaire R.S."/>
            <person name="Shu S."/>
            <person name="Wells L."/>
            <person name="Wang X."/>
            <person name="Webber J."/>
            <person name="Heerema R.J."/>
            <person name="Klein P."/>
            <person name="Conner P."/>
            <person name="Grauke L."/>
            <person name="Grimwood J."/>
            <person name="Schmutz J."/>
            <person name="Randall J.J."/>
        </authorList>
    </citation>
    <scope>NUCLEOTIDE SEQUENCE</scope>
    <source>
        <tissue evidence="3">Leaf</tissue>
    </source>
</reference>
<dbReference type="EMBL" id="CM031834">
    <property type="protein sequence ID" value="KAG6691004.1"/>
    <property type="molecule type" value="Genomic_DNA"/>
</dbReference>
<dbReference type="InterPro" id="IPR050466">
    <property type="entry name" value="Carboxylest/Gibb_receptor"/>
</dbReference>